<organism evidence="2 3">
    <name type="scientific">Natronoglycomyces albus</name>
    <dbReference type="NCBI Taxonomy" id="2811108"/>
    <lineage>
        <taxon>Bacteria</taxon>
        <taxon>Bacillati</taxon>
        <taxon>Actinomycetota</taxon>
        <taxon>Actinomycetes</taxon>
        <taxon>Glycomycetales</taxon>
        <taxon>Glycomycetaceae</taxon>
        <taxon>Natronoglycomyces</taxon>
    </lineage>
</organism>
<evidence type="ECO:0000313" key="2">
    <source>
        <dbReference type="EMBL" id="QSB04390.1"/>
    </source>
</evidence>
<keyword evidence="1" id="KW-0472">Membrane</keyword>
<dbReference type="RefSeq" id="WP_213170387.1">
    <property type="nucleotide sequence ID" value="NZ_CP070496.1"/>
</dbReference>
<evidence type="ECO:0000313" key="3">
    <source>
        <dbReference type="Proteomes" id="UP000662939"/>
    </source>
</evidence>
<evidence type="ECO:0000256" key="1">
    <source>
        <dbReference type="SAM" id="Phobius"/>
    </source>
</evidence>
<keyword evidence="1" id="KW-1133">Transmembrane helix</keyword>
<proteinExistence type="predicted"/>
<gene>
    <name evidence="2" type="ORF">JQS30_11370</name>
</gene>
<sequence>MPSLRSSQHSSTAAAPRKDRSLFGLMAYAGVAGTAVGVAILAADALIANFLTVEVSNVESARTLIGSILGGIITVAVFSLWMRTVVVGLVSDQFSPRTMAAFLSDRFQHRLLSVMAGAIVIEAVLLLGLSENPEDPAPPLATLAAIAVALLAVGGVLLAIRRAIKALTLPEVVRELTEKVIEVLDSQERSDTQVEWQPPHEHGQTVYAASTGWVRRVDTDALMEAMPPGCVVHLHTRTGDFVTHRRAIATVSLGRESDRCELEAIANAIHIGRTRDASIDLALALGQLVDVSSHALNGGKDSATAHEALVHVGAALEEITAARLRPVHRADDEGRRLFDDKAWLAHDHVRLFARRMRGAAAIEPLAARNMLQLFWHLRKTAQEVADAQVIAEVDHQVRVLLNLAEHHGMAEHELEQLRETVEESFTDQAAQAPPPTRE</sequence>
<accession>A0A895XQ37</accession>
<name>A0A895XQ37_9ACTN</name>
<dbReference type="Proteomes" id="UP000662939">
    <property type="component" value="Chromosome"/>
</dbReference>
<feature type="transmembrane region" description="Helical" evidence="1">
    <location>
        <begin position="141"/>
        <end position="160"/>
    </location>
</feature>
<protein>
    <submittedName>
        <fullName evidence="2">DUF2254 domain-containing protein</fullName>
    </submittedName>
</protein>
<feature type="transmembrane region" description="Helical" evidence="1">
    <location>
        <begin position="111"/>
        <end position="129"/>
    </location>
</feature>
<dbReference type="EMBL" id="CP070496">
    <property type="protein sequence ID" value="QSB04390.1"/>
    <property type="molecule type" value="Genomic_DNA"/>
</dbReference>
<reference evidence="2" key="1">
    <citation type="submission" date="2021-02" db="EMBL/GenBank/DDBJ databases">
        <title>Natronoglycomyces albus gen. nov., sp. nov, a haloalkaliphilic actinobacterium from a soda solonchak soil.</title>
        <authorList>
            <person name="Sorokin D.Y."/>
            <person name="Khijniak T.V."/>
            <person name="Zakharycheva A.P."/>
            <person name="Boueva O.V."/>
            <person name="Ariskina E.V."/>
            <person name="Hahnke R.L."/>
            <person name="Bunk B."/>
            <person name="Sproer C."/>
            <person name="Schumann P."/>
            <person name="Evtushenko L.I."/>
            <person name="Kublanov I.V."/>
        </authorList>
    </citation>
    <scope>NUCLEOTIDE SEQUENCE</scope>
    <source>
        <strain evidence="2">DSM 106290</strain>
    </source>
</reference>
<dbReference type="KEGG" id="nav:JQS30_11370"/>
<dbReference type="Pfam" id="PF10011">
    <property type="entry name" value="DUF2254"/>
    <property type="match status" value="1"/>
</dbReference>
<dbReference type="InterPro" id="IPR018723">
    <property type="entry name" value="DUF2254_membrane"/>
</dbReference>
<feature type="transmembrane region" description="Helical" evidence="1">
    <location>
        <begin position="63"/>
        <end position="90"/>
    </location>
</feature>
<keyword evidence="3" id="KW-1185">Reference proteome</keyword>
<feature type="transmembrane region" description="Helical" evidence="1">
    <location>
        <begin position="21"/>
        <end position="43"/>
    </location>
</feature>
<keyword evidence="1" id="KW-0812">Transmembrane</keyword>
<dbReference type="AlphaFoldDB" id="A0A895XQ37"/>